<dbReference type="EMBL" id="RWIS01000001">
    <property type="protein sequence ID" value="RSK37606.1"/>
    <property type="molecule type" value="Genomic_DNA"/>
</dbReference>
<gene>
    <name evidence="1" type="ORF">EI290_02880</name>
</gene>
<comment type="caution">
    <text evidence="1">The sequence shown here is derived from an EMBL/GenBank/DDBJ whole genome shotgun (WGS) entry which is preliminary data.</text>
</comment>
<evidence type="ECO:0000313" key="1">
    <source>
        <dbReference type="EMBL" id="RSK37606.1"/>
    </source>
</evidence>
<dbReference type="Gene3D" id="2.180.10.10">
    <property type="entry name" value="RHS repeat-associated core"/>
    <property type="match status" value="1"/>
</dbReference>
<dbReference type="InterPro" id="IPR006530">
    <property type="entry name" value="YD"/>
</dbReference>
<sequence length="284" mass="32716">MFTNFLIPLLLLFTDKSSPTHTVATSESVDYAQVPDDLFIGQRLLLGSMSMADIRRRHIKTIRKKTVGEDYTEWSIEQFDEQGHTTYRRNWHQRLHQPGSGYSQFFVCKYAADGKLLAVSSVADSLQNRVIRRYAYRYTNRGRLKTAGNYRLTYYLDGLLCSVTDGSGTERYFYNPQGQLIQIKFGVEPGVLVCGNTTDEWQGEYNADHLLTRETHIGFEGHTYQLTYNAAGQLTRRTSSDPTWTYACTYTYQTGLIAHTTETYSGRAYGQEVTRNTSYEYERY</sequence>
<name>A0A428JU88_9BACT</name>
<protein>
    <recommendedName>
        <fullName evidence="3">RHS repeat protein</fullName>
    </recommendedName>
</protein>
<reference evidence="1 2" key="1">
    <citation type="submission" date="2018-12" db="EMBL/GenBank/DDBJ databases">
        <authorList>
            <person name="Feng G."/>
            <person name="Zhu H."/>
        </authorList>
    </citation>
    <scope>NUCLEOTIDE SEQUENCE [LARGE SCALE GENOMIC DNA]</scope>
    <source>
        <strain evidence="1 2">9PBR-2</strain>
    </source>
</reference>
<dbReference type="Proteomes" id="UP000280066">
    <property type="component" value="Unassembled WGS sequence"/>
</dbReference>
<evidence type="ECO:0008006" key="3">
    <source>
        <dbReference type="Google" id="ProtNLM"/>
    </source>
</evidence>
<evidence type="ECO:0000313" key="2">
    <source>
        <dbReference type="Proteomes" id="UP000280066"/>
    </source>
</evidence>
<keyword evidence="2" id="KW-1185">Reference proteome</keyword>
<organism evidence="1 2">
    <name type="scientific">Hymenobacter metallilatus</name>
    <dbReference type="NCBI Taxonomy" id="2493666"/>
    <lineage>
        <taxon>Bacteria</taxon>
        <taxon>Pseudomonadati</taxon>
        <taxon>Bacteroidota</taxon>
        <taxon>Cytophagia</taxon>
        <taxon>Cytophagales</taxon>
        <taxon>Hymenobacteraceae</taxon>
        <taxon>Hymenobacter</taxon>
    </lineage>
</organism>
<proteinExistence type="predicted"/>
<dbReference type="NCBIfam" id="TIGR01643">
    <property type="entry name" value="YD_repeat_2x"/>
    <property type="match status" value="1"/>
</dbReference>
<dbReference type="OrthoDB" id="880379at2"/>
<dbReference type="RefSeq" id="WP_125426518.1">
    <property type="nucleotide sequence ID" value="NZ_RWIS01000001.1"/>
</dbReference>
<accession>A0A428JU88</accession>
<dbReference type="AlphaFoldDB" id="A0A428JU88"/>